<evidence type="ECO:0000313" key="2">
    <source>
        <dbReference type="Proteomes" id="UP000294919"/>
    </source>
</evidence>
<proteinExistence type="predicted"/>
<organism evidence="1 2">
    <name type="scientific">Marinisporobacter balticus</name>
    <dbReference type="NCBI Taxonomy" id="2018667"/>
    <lineage>
        <taxon>Bacteria</taxon>
        <taxon>Bacillati</taxon>
        <taxon>Bacillota</taxon>
        <taxon>Clostridia</taxon>
        <taxon>Peptostreptococcales</taxon>
        <taxon>Thermotaleaceae</taxon>
        <taxon>Marinisporobacter</taxon>
    </lineage>
</organism>
<name>A0A4R2KM58_9FIRM</name>
<evidence type="ECO:0000313" key="1">
    <source>
        <dbReference type="EMBL" id="TCO74773.1"/>
    </source>
</evidence>
<comment type="caution">
    <text evidence="1">The sequence shown here is derived from an EMBL/GenBank/DDBJ whole genome shotgun (WGS) entry which is preliminary data.</text>
</comment>
<sequence>MAYNIIDLMNKIILVAKKRKEMYEKIRFSTSRTMKVSVVATILVKDVQKTIDYYEQLKIEIEKDEEEIDFFIYDKISFLINTFQRRFISPDIQDTEELLKFSLDFEKQVVALYIDIQGRIIQKEEDHKTKTYKILCEIIEKKQNHIKNLQKFIKK</sequence>
<evidence type="ECO:0008006" key="3">
    <source>
        <dbReference type="Google" id="ProtNLM"/>
    </source>
</evidence>
<accession>A0A4R2KM58</accession>
<dbReference type="EMBL" id="SLWV01000011">
    <property type="protein sequence ID" value="TCO74773.1"/>
    <property type="molecule type" value="Genomic_DNA"/>
</dbReference>
<reference evidence="1 2" key="1">
    <citation type="submission" date="2019-03" db="EMBL/GenBank/DDBJ databases">
        <title>Genomic Encyclopedia of Type Strains, Phase IV (KMG-IV): sequencing the most valuable type-strain genomes for metagenomic binning, comparative biology and taxonomic classification.</title>
        <authorList>
            <person name="Goeker M."/>
        </authorList>
    </citation>
    <scope>NUCLEOTIDE SEQUENCE [LARGE SCALE GENOMIC DNA]</scope>
    <source>
        <strain evidence="1 2">DSM 102940</strain>
    </source>
</reference>
<dbReference type="InterPro" id="IPR009078">
    <property type="entry name" value="Ferritin-like_SF"/>
</dbReference>
<dbReference type="OrthoDB" id="1935723at2"/>
<gene>
    <name evidence="1" type="ORF">EV214_11135</name>
</gene>
<keyword evidence="2" id="KW-1185">Reference proteome</keyword>
<dbReference type="SUPFAM" id="SSF47240">
    <property type="entry name" value="Ferritin-like"/>
    <property type="match status" value="1"/>
</dbReference>
<dbReference type="AlphaFoldDB" id="A0A4R2KM58"/>
<dbReference type="Proteomes" id="UP000294919">
    <property type="component" value="Unassembled WGS sequence"/>
</dbReference>
<protein>
    <recommendedName>
        <fullName evidence="3">Rubrerythrin</fullName>
    </recommendedName>
</protein>
<dbReference type="RefSeq" id="WP_132245062.1">
    <property type="nucleotide sequence ID" value="NZ_SLWV01000011.1"/>
</dbReference>